<dbReference type="SUPFAM" id="SSF51197">
    <property type="entry name" value="Clavaminate synthase-like"/>
    <property type="match status" value="1"/>
</dbReference>
<dbReference type="EMBL" id="KN824948">
    <property type="protein sequence ID" value="KIK97183.1"/>
    <property type="molecule type" value="Genomic_DNA"/>
</dbReference>
<dbReference type="InterPro" id="IPR032870">
    <property type="entry name" value="ALKBH7-like"/>
</dbReference>
<dbReference type="Gene3D" id="2.60.120.590">
    <property type="entry name" value="Alpha-ketoglutarate-dependent dioxygenase AlkB-like"/>
    <property type="match status" value="1"/>
</dbReference>
<reference evidence="2 3" key="1">
    <citation type="submission" date="2014-04" db="EMBL/GenBank/DDBJ databases">
        <authorList>
            <consortium name="DOE Joint Genome Institute"/>
            <person name="Kuo A."/>
            <person name="Kohler A."/>
            <person name="Jargeat P."/>
            <person name="Nagy L.G."/>
            <person name="Floudas D."/>
            <person name="Copeland A."/>
            <person name="Barry K.W."/>
            <person name="Cichocki N."/>
            <person name="Veneault-Fourrey C."/>
            <person name="LaButti K."/>
            <person name="Lindquist E.A."/>
            <person name="Lipzen A."/>
            <person name="Lundell T."/>
            <person name="Morin E."/>
            <person name="Murat C."/>
            <person name="Sun H."/>
            <person name="Tunlid A."/>
            <person name="Henrissat B."/>
            <person name="Grigoriev I.V."/>
            <person name="Hibbett D.S."/>
            <person name="Martin F."/>
            <person name="Nordberg H.P."/>
            <person name="Cantor M.N."/>
            <person name="Hua S.X."/>
        </authorList>
    </citation>
    <scope>NUCLEOTIDE SEQUENCE [LARGE SCALE GENOMIC DNA]</scope>
    <source>
        <strain evidence="2 3">Ve08.2h10</strain>
    </source>
</reference>
<dbReference type="AlphaFoldDB" id="A0A0D0DTH4"/>
<dbReference type="InParanoid" id="A0A0D0DTH4"/>
<sequence length="243" mass="27731">MLPHNIPASIYFRRSLSQLAAARSSLVPEGFTLFSEFFDTREQRLLLTTALSQLDALEGKRVRKLQKEYRAKNPILKGSPLEGLFLPEQYYTFQEGHYDNVIRDYREMHISSWPESQVPGLTSILDRLRALYPSPDIQTHLLHLSSSGEILPHIDNVCASGVWIMGVSLGATRMLRMASTNITAPKIFDTMLPSGSVYLQRDDLRYNWRHAVLHPLDSDKAKRGQRVSIMVRDHRGNNVTNIQ</sequence>
<dbReference type="InterPro" id="IPR037151">
    <property type="entry name" value="AlkB-like_sf"/>
</dbReference>
<feature type="domain" description="Alpha-ketoglutarate-dependent dioxygenase AlkB-like" evidence="1">
    <location>
        <begin position="31"/>
        <end position="232"/>
    </location>
</feature>
<dbReference type="InterPro" id="IPR027450">
    <property type="entry name" value="AlkB-like"/>
</dbReference>
<dbReference type="GO" id="GO:0005759">
    <property type="term" value="C:mitochondrial matrix"/>
    <property type="evidence" value="ECO:0007669"/>
    <property type="project" value="TreeGrafter"/>
</dbReference>
<evidence type="ECO:0000313" key="2">
    <source>
        <dbReference type="EMBL" id="KIK97183.1"/>
    </source>
</evidence>
<dbReference type="GO" id="GO:0006631">
    <property type="term" value="P:fatty acid metabolic process"/>
    <property type="evidence" value="ECO:0007669"/>
    <property type="project" value="TreeGrafter"/>
</dbReference>
<dbReference type="Pfam" id="PF13532">
    <property type="entry name" value="2OG-FeII_Oxy_2"/>
    <property type="match status" value="1"/>
</dbReference>
<evidence type="ECO:0000259" key="1">
    <source>
        <dbReference type="Pfam" id="PF13532"/>
    </source>
</evidence>
<reference evidence="3" key="2">
    <citation type="submission" date="2015-01" db="EMBL/GenBank/DDBJ databases">
        <title>Evolutionary Origins and Diversification of the Mycorrhizal Mutualists.</title>
        <authorList>
            <consortium name="DOE Joint Genome Institute"/>
            <consortium name="Mycorrhizal Genomics Consortium"/>
            <person name="Kohler A."/>
            <person name="Kuo A."/>
            <person name="Nagy L.G."/>
            <person name="Floudas D."/>
            <person name="Copeland A."/>
            <person name="Barry K.W."/>
            <person name="Cichocki N."/>
            <person name="Veneault-Fourrey C."/>
            <person name="LaButti K."/>
            <person name="Lindquist E.A."/>
            <person name="Lipzen A."/>
            <person name="Lundell T."/>
            <person name="Morin E."/>
            <person name="Murat C."/>
            <person name="Riley R."/>
            <person name="Ohm R."/>
            <person name="Sun H."/>
            <person name="Tunlid A."/>
            <person name="Henrissat B."/>
            <person name="Grigoriev I.V."/>
            <person name="Hibbett D.S."/>
            <person name="Martin F."/>
        </authorList>
    </citation>
    <scope>NUCLEOTIDE SEQUENCE [LARGE SCALE GENOMIC DNA]</scope>
    <source>
        <strain evidence="3">Ve08.2h10</strain>
    </source>
</reference>
<dbReference type="GO" id="GO:0006974">
    <property type="term" value="P:DNA damage response"/>
    <property type="evidence" value="ECO:0007669"/>
    <property type="project" value="InterPro"/>
</dbReference>
<accession>A0A0D0DTH4</accession>
<dbReference type="GO" id="GO:0016706">
    <property type="term" value="F:2-oxoglutarate-dependent dioxygenase activity"/>
    <property type="evidence" value="ECO:0007669"/>
    <property type="project" value="TreeGrafter"/>
</dbReference>
<dbReference type="Proteomes" id="UP000054538">
    <property type="component" value="Unassembled WGS sequence"/>
</dbReference>
<protein>
    <recommendedName>
        <fullName evidence="1">Alpha-ketoglutarate-dependent dioxygenase AlkB-like domain-containing protein</fullName>
    </recommendedName>
</protein>
<dbReference type="STRING" id="930991.A0A0D0DTH4"/>
<evidence type="ECO:0000313" key="3">
    <source>
        <dbReference type="Proteomes" id="UP000054538"/>
    </source>
</evidence>
<dbReference type="OrthoDB" id="28127at2759"/>
<proteinExistence type="predicted"/>
<organism evidence="2 3">
    <name type="scientific">Paxillus rubicundulus Ve08.2h10</name>
    <dbReference type="NCBI Taxonomy" id="930991"/>
    <lineage>
        <taxon>Eukaryota</taxon>
        <taxon>Fungi</taxon>
        <taxon>Dikarya</taxon>
        <taxon>Basidiomycota</taxon>
        <taxon>Agaricomycotina</taxon>
        <taxon>Agaricomycetes</taxon>
        <taxon>Agaricomycetidae</taxon>
        <taxon>Boletales</taxon>
        <taxon>Paxilineae</taxon>
        <taxon>Paxillaceae</taxon>
        <taxon>Paxillus</taxon>
    </lineage>
</organism>
<gene>
    <name evidence="2" type="ORF">PAXRUDRAFT_825192</name>
</gene>
<dbReference type="PANTHER" id="PTHR21052:SF0">
    <property type="entry name" value="ALPHA-KETOGLUTARATE-DEPENDENT DIOXYGENASE ALKB HOMOLOG 7, MITOCHONDRIAL"/>
    <property type="match status" value="1"/>
</dbReference>
<dbReference type="HOGENOM" id="CLU_080229_0_0_1"/>
<dbReference type="PANTHER" id="PTHR21052">
    <property type="entry name" value="SPERMATOGENESIS ASSOCIATED 11-RELATED"/>
    <property type="match status" value="1"/>
</dbReference>
<keyword evidence="3" id="KW-1185">Reference proteome</keyword>
<name>A0A0D0DTH4_9AGAM</name>